<feature type="compositionally biased region" description="Basic and acidic residues" evidence="1">
    <location>
        <begin position="1"/>
        <end position="10"/>
    </location>
</feature>
<dbReference type="EMBL" id="LNQE01001517">
    <property type="protein sequence ID" value="KUG15982.1"/>
    <property type="molecule type" value="Genomic_DNA"/>
</dbReference>
<evidence type="ECO:0000313" key="2">
    <source>
        <dbReference type="EMBL" id="KUG15982.1"/>
    </source>
</evidence>
<comment type="caution">
    <text evidence="2">The sequence shown here is derived from an EMBL/GenBank/DDBJ whole genome shotgun (WGS) entry which is preliminary data.</text>
</comment>
<organism evidence="2">
    <name type="scientific">hydrocarbon metagenome</name>
    <dbReference type="NCBI Taxonomy" id="938273"/>
    <lineage>
        <taxon>unclassified sequences</taxon>
        <taxon>metagenomes</taxon>
        <taxon>ecological metagenomes</taxon>
    </lineage>
</organism>
<feature type="region of interest" description="Disordered" evidence="1">
    <location>
        <begin position="1"/>
        <end position="33"/>
    </location>
</feature>
<sequence length="49" mass="5914">MEPTRRKETIDSSTIRNLVRRPMESRLTRGQKNSSKRVKMFLFEITQFL</sequence>
<dbReference type="AlphaFoldDB" id="A0A0W8F5G7"/>
<proteinExistence type="predicted"/>
<reference evidence="2" key="1">
    <citation type="journal article" date="2015" name="Proc. Natl. Acad. Sci. U.S.A.">
        <title>Networks of energetic and metabolic interactions define dynamics in microbial communities.</title>
        <authorList>
            <person name="Embree M."/>
            <person name="Liu J.K."/>
            <person name="Al-Bassam M.M."/>
            <person name="Zengler K."/>
        </authorList>
    </citation>
    <scope>NUCLEOTIDE SEQUENCE</scope>
</reference>
<name>A0A0W8F5G7_9ZZZZ</name>
<gene>
    <name evidence="2" type="ORF">ASZ90_014313</name>
</gene>
<accession>A0A0W8F5G7</accession>
<protein>
    <submittedName>
        <fullName evidence="2">Uncharacterized protein</fullName>
    </submittedName>
</protein>
<evidence type="ECO:0000256" key="1">
    <source>
        <dbReference type="SAM" id="MobiDB-lite"/>
    </source>
</evidence>